<accession>A0ABN1VVF9</accession>
<sequence length="118" mass="11987">MASALLSALEEPVPVVGVGMGPALQAHDRTLDDLGRLEGCGEILTETRPDVVSAIHRGRPEAGSDATGADMFGTDLAKPGECDIVDLIRDRASPLGGHGLVQLTGSWPSTGAAGSGRS</sequence>
<evidence type="ECO:0000313" key="3">
    <source>
        <dbReference type="Proteomes" id="UP001500467"/>
    </source>
</evidence>
<dbReference type="SUPFAM" id="SSF82282">
    <property type="entry name" value="Homocysteine S-methyltransferase"/>
    <property type="match status" value="1"/>
</dbReference>
<organism evidence="2 3">
    <name type="scientific">Prauserella alba</name>
    <dbReference type="NCBI Taxonomy" id="176898"/>
    <lineage>
        <taxon>Bacteria</taxon>
        <taxon>Bacillati</taxon>
        <taxon>Actinomycetota</taxon>
        <taxon>Actinomycetes</taxon>
        <taxon>Pseudonocardiales</taxon>
        <taxon>Pseudonocardiaceae</taxon>
        <taxon>Prauserella</taxon>
    </lineage>
</organism>
<gene>
    <name evidence="2" type="ORF">GCM10009675_51880</name>
</gene>
<protein>
    <submittedName>
        <fullName evidence="2">Uncharacterized protein</fullName>
    </submittedName>
</protein>
<name>A0ABN1VVF9_9PSEU</name>
<dbReference type="InterPro" id="IPR036589">
    <property type="entry name" value="HCY_dom_sf"/>
</dbReference>
<keyword evidence="3" id="KW-1185">Reference proteome</keyword>
<evidence type="ECO:0000313" key="2">
    <source>
        <dbReference type="EMBL" id="GAA1222799.1"/>
    </source>
</evidence>
<dbReference type="EMBL" id="BAAALM010000034">
    <property type="protein sequence ID" value="GAA1222799.1"/>
    <property type="molecule type" value="Genomic_DNA"/>
</dbReference>
<evidence type="ECO:0000256" key="1">
    <source>
        <dbReference type="SAM" id="MobiDB-lite"/>
    </source>
</evidence>
<proteinExistence type="predicted"/>
<comment type="caution">
    <text evidence="2">The sequence shown here is derived from an EMBL/GenBank/DDBJ whole genome shotgun (WGS) entry which is preliminary data.</text>
</comment>
<feature type="region of interest" description="Disordered" evidence="1">
    <location>
        <begin position="98"/>
        <end position="118"/>
    </location>
</feature>
<dbReference type="Proteomes" id="UP001500467">
    <property type="component" value="Unassembled WGS sequence"/>
</dbReference>
<reference evidence="2 3" key="1">
    <citation type="journal article" date="2019" name="Int. J. Syst. Evol. Microbiol.">
        <title>The Global Catalogue of Microorganisms (GCM) 10K type strain sequencing project: providing services to taxonomists for standard genome sequencing and annotation.</title>
        <authorList>
            <consortium name="The Broad Institute Genomics Platform"/>
            <consortium name="The Broad Institute Genome Sequencing Center for Infectious Disease"/>
            <person name="Wu L."/>
            <person name="Ma J."/>
        </authorList>
    </citation>
    <scope>NUCLEOTIDE SEQUENCE [LARGE SCALE GENOMIC DNA]</scope>
    <source>
        <strain evidence="2 3">JCM 13022</strain>
    </source>
</reference>